<dbReference type="InterPro" id="IPR029063">
    <property type="entry name" value="SAM-dependent_MTases_sf"/>
</dbReference>
<dbReference type="GO" id="GO:0008168">
    <property type="term" value="F:methyltransferase activity"/>
    <property type="evidence" value="ECO:0007669"/>
    <property type="project" value="UniProtKB-KW"/>
</dbReference>
<dbReference type="Gene3D" id="3.40.50.150">
    <property type="entry name" value="Vaccinia Virus protein VP39"/>
    <property type="match status" value="1"/>
</dbReference>
<proteinExistence type="predicted"/>
<dbReference type="Gene3D" id="3.40.50.720">
    <property type="entry name" value="NAD(P)-binding Rossmann-like Domain"/>
    <property type="match status" value="1"/>
</dbReference>
<gene>
    <name evidence="2" type="ORF">PPG34_05745</name>
</gene>
<evidence type="ECO:0000313" key="2">
    <source>
        <dbReference type="EMBL" id="MDT7041846.1"/>
    </source>
</evidence>
<dbReference type="GO" id="GO:0032259">
    <property type="term" value="P:methylation"/>
    <property type="evidence" value="ECO:0007669"/>
    <property type="project" value="UniProtKB-KW"/>
</dbReference>
<evidence type="ECO:0000313" key="3">
    <source>
        <dbReference type="Proteomes" id="UP001250932"/>
    </source>
</evidence>
<keyword evidence="2" id="KW-0489">Methyltransferase</keyword>
<dbReference type="PANTHER" id="PTHR43861">
    <property type="entry name" value="TRANS-ACONITATE 2-METHYLTRANSFERASE-RELATED"/>
    <property type="match status" value="1"/>
</dbReference>
<dbReference type="Proteomes" id="UP001250932">
    <property type="component" value="Unassembled WGS sequence"/>
</dbReference>
<dbReference type="InterPro" id="IPR013691">
    <property type="entry name" value="MeTrfase_14"/>
</dbReference>
<comment type="caution">
    <text evidence="2">The sequence shown here is derived from an EMBL/GenBank/DDBJ whole genome shotgun (WGS) entry which is preliminary data.</text>
</comment>
<dbReference type="SUPFAM" id="SSF53335">
    <property type="entry name" value="S-adenosyl-L-methionine-dependent methyltransferases"/>
    <property type="match status" value="1"/>
</dbReference>
<keyword evidence="3" id="KW-1185">Reference proteome</keyword>
<name>A0ABU3K638_9BACT</name>
<organism evidence="2 3">
    <name type="scientific">Candidatus Nitronereus thalassa</name>
    <dbReference type="NCBI Taxonomy" id="3020898"/>
    <lineage>
        <taxon>Bacteria</taxon>
        <taxon>Pseudomonadati</taxon>
        <taxon>Nitrospirota</taxon>
        <taxon>Nitrospiria</taxon>
        <taxon>Nitrospirales</taxon>
        <taxon>Nitrospiraceae</taxon>
        <taxon>Candidatus Nitronereus</taxon>
    </lineage>
</organism>
<dbReference type="Pfam" id="PF13489">
    <property type="entry name" value="Methyltransf_23"/>
    <property type="match status" value="1"/>
</dbReference>
<sequence>MERAYQAPTGTRGLSVYVCCVCGLVQSLPRIDHVADRKVAVSGGADWGNIRYGKGFRTTVAISVLQEFVDLETIHSCLDVGSNRGSFVKHIKALAPQASILAIESDPNIVGDYSSIEGIDVLVNRIEDVTLPDNTFEVVYCGHTLEHLRSPRETLRQIEKAMIPGGLLFLEVPNLEFVGREDVVEEWFIDKHLFHFLPEHLTHYLEVSGFQVEAIVPDSSLENLTCVGRKPEEPAPRFGGEMPALATKSFDLIRCYQETMAQGKSRLRKVGDTLNELLHKQRVVVWGAGRLFDVLVQIGGLNTQALQGVIDKHLVKFTSSVHGCHLKVPDDLLALNPDVVLIMSRSYFSEIQEEVHTLIPSCEVIGVVQLLDAANAEQPVTIS</sequence>
<reference evidence="2 3" key="1">
    <citation type="journal article" date="2023" name="ISME J.">
        <title>Cultivation and genomic characterization of novel and ubiquitous marine nitrite-oxidizing bacteria from the Nitrospirales.</title>
        <authorList>
            <person name="Mueller A.J."/>
            <person name="Daebeler A."/>
            <person name="Herbold C.W."/>
            <person name="Kirkegaard R.H."/>
            <person name="Daims H."/>
        </authorList>
    </citation>
    <scope>NUCLEOTIDE SEQUENCE [LARGE SCALE GENOMIC DNA]</scope>
    <source>
        <strain evidence="2 3">EB</strain>
    </source>
</reference>
<dbReference type="RefSeq" id="WP_313832194.1">
    <property type="nucleotide sequence ID" value="NZ_JAQOUE010000001.1"/>
</dbReference>
<dbReference type="Pfam" id="PF08484">
    <property type="entry name" value="Methyltransf_14"/>
    <property type="match status" value="1"/>
</dbReference>
<accession>A0ABU3K638</accession>
<protein>
    <submittedName>
        <fullName evidence="2">Class I SAM-dependent methyltransferase</fullName>
    </submittedName>
</protein>
<keyword evidence="2" id="KW-0808">Transferase</keyword>
<evidence type="ECO:0000259" key="1">
    <source>
        <dbReference type="Pfam" id="PF08484"/>
    </source>
</evidence>
<dbReference type="EMBL" id="JAQOUE010000001">
    <property type="protein sequence ID" value="MDT7041846.1"/>
    <property type="molecule type" value="Genomic_DNA"/>
</dbReference>
<feature type="domain" description="C-methyltransferase" evidence="1">
    <location>
        <begin position="254"/>
        <end position="356"/>
    </location>
</feature>